<name>A0A413PYL8_9FIRM</name>
<gene>
    <name evidence="2" type="ORF">DW972_06285</name>
</gene>
<dbReference type="EMBL" id="QSEP01000028">
    <property type="protein sequence ID" value="RGZ83461.1"/>
    <property type="molecule type" value="Genomic_DNA"/>
</dbReference>
<keyword evidence="1" id="KW-1133">Transmembrane helix</keyword>
<keyword evidence="1" id="KW-0472">Membrane</keyword>
<dbReference type="Proteomes" id="UP000286561">
    <property type="component" value="Unassembled WGS sequence"/>
</dbReference>
<accession>A0A413PYL8</accession>
<organism evidence="2 3">
    <name type="scientific">Anaerobutyricum hallii</name>
    <dbReference type="NCBI Taxonomy" id="39488"/>
    <lineage>
        <taxon>Bacteria</taxon>
        <taxon>Bacillati</taxon>
        <taxon>Bacillota</taxon>
        <taxon>Clostridia</taxon>
        <taxon>Lachnospirales</taxon>
        <taxon>Lachnospiraceae</taxon>
        <taxon>Anaerobutyricum</taxon>
    </lineage>
</organism>
<protein>
    <submittedName>
        <fullName evidence="2">Uncharacterized protein</fullName>
    </submittedName>
</protein>
<sequence length="91" mass="10587">MTDRRSRKEKISYICGLGAKVGCEHISEHSTCSDESHKYRFFLFGGVNFAIRQTRSSPTSRWGSFLYYVTKWLILINQILTNLLLPIRKNT</sequence>
<proteinExistence type="predicted"/>
<keyword evidence="1" id="KW-0812">Transmembrane</keyword>
<feature type="transmembrane region" description="Helical" evidence="1">
    <location>
        <begin position="65"/>
        <end position="85"/>
    </location>
</feature>
<reference evidence="2 3" key="1">
    <citation type="submission" date="2018-08" db="EMBL/GenBank/DDBJ databases">
        <title>A genome reference for cultivated species of the human gut microbiota.</title>
        <authorList>
            <person name="Zou Y."/>
            <person name="Xue W."/>
            <person name="Luo G."/>
        </authorList>
    </citation>
    <scope>NUCLEOTIDE SEQUENCE [LARGE SCALE GENOMIC DNA]</scope>
    <source>
        <strain evidence="2 3">AM48-23BH</strain>
    </source>
</reference>
<dbReference type="AlphaFoldDB" id="A0A413PYL8"/>
<evidence type="ECO:0000313" key="3">
    <source>
        <dbReference type="Proteomes" id="UP000286561"/>
    </source>
</evidence>
<evidence type="ECO:0000256" key="1">
    <source>
        <dbReference type="SAM" id="Phobius"/>
    </source>
</evidence>
<comment type="caution">
    <text evidence="2">The sequence shown here is derived from an EMBL/GenBank/DDBJ whole genome shotgun (WGS) entry which is preliminary data.</text>
</comment>
<evidence type="ECO:0000313" key="2">
    <source>
        <dbReference type="EMBL" id="RGZ83461.1"/>
    </source>
</evidence>